<keyword evidence="2" id="KW-0548">Nucleotidyltransferase</keyword>
<dbReference type="Gene3D" id="3.90.550.10">
    <property type="entry name" value="Spore Coat Polysaccharide Biosynthesis Protein SpsA, Chain A"/>
    <property type="match status" value="1"/>
</dbReference>
<gene>
    <name evidence="4" type="ORF">A3F54_05240</name>
</gene>
<keyword evidence="1" id="KW-0808">Transferase</keyword>
<protein>
    <recommendedName>
        <fullName evidence="3">MobA-like NTP transferase domain-containing protein</fullName>
    </recommendedName>
</protein>
<dbReference type="EMBL" id="MHKD01000019">
    <property type="protein sequence ID" value="OGY83756.1"/>
    <property type="molecule type" value="Genomic_DNA"/>
</dbReference>
<dbReference type="STRING" id="1798542.A3F54_05240"/>
<dbReference type="Proteomes" id="UP000176952">
    <property type="component" value="Unassembled WGS sequence"/>
</dbReference>
<dbReference type="PANTHER" id="PTHR43584:SF8">
    <property type="entry name" value="N-ACETYLMURAMATE ALPHA-1-PHOSPHATE URIDYLYLTRANSFERASE"/>
    <property type="match status" value="1"/>
</dbReference>
<evidence type="ECO:0000313" key="5">
    <source>
        <dbReference type="Proteomes" id="UP000176952"/>
    </source>
</evidence>
<comment type="caution">
    <text evidence="4">The sequence shown here is derived from an EMBL/GenBank/DDBJ whole genome shotgun (WGS) entry which is preliminary data.</text>
</comment>
<organism evidence="4 5">
    <name type="scientific">Candidatus Kerfeldbacteria bacterium RIFCSPHIGHO2_12_FULL_48_17</name>
    <dbReference type="NCBI Taxonomy" id="1798542"/>
    <lineage>
        <taxon>Bacteria</taxon>
        <taxon>Candidatus Kerfeldiibacteriota</taxon>
    </lineage>
</organism>
<dbReference type="InterPro" id="IPR029044">
    <property type="entry name" value="Nucleotide-diphossugar_trans"/>
</dbReference>
<dbReference type="GO" id="GO:0016779">
    <property type="term" value="F:nucleotidyltransferase activity"/>
    <property type="evidence" value="ECO:0007669"/>
    <property type="project" value="UniProtKB-KW"/>
</dbReference>
<reference evidence="4 5" key="1">
    <citation type="journal article" date="2016" name="Nat. Commun.">
        <title>Thousands of microbial genomes shed light on interconnected biogeochemical processes in an aquifer system.</title>
        <authorList>
            <person name="Anantharaman K."/>
            <person name="Brown C.T."/>
            <person name="Hug L.A."/>
            <person name="Sharon I."/>
            <person name="Castelle C.J."/>
            <person name="Probst A.J."/>
            <person name="Thomas B.C."/>
            <person name="Singh A."/>
            <person name="Wilkins M.J."/>
            <person name="Karaoz U."/>
            <person name="Brodie E.L."/>
            <person name="Williams K.H."/>
            <person name="Hubbard S.S."/>
            <person name="Banfield J.F."/>
        </authorList>
    </citation>
    <scope>NUCLEOTIDE SEQUENCE [LARGE SCALE GENOMIC DNA]</scope>
</reference>
<evidence type="ECO:0000256" key="1">
    <source>
        <dbReference type="ARBA" id="ARBA00022679"/>
    </source>
</evidence>
<proteinExistence type="predicted"/>
<dbReference type="AlphaFoldDB" id="A0A1G2B4W7"/>
<dbReference type="CDD" id="cd02523">
    <property type="entry name" value="PC_cytidylyltransferase"/>
    <property type="match status" value="1"/>
</dbReference>
<dbReference type="SUPFAM" id="SSF53448">
    <property type="entry name" value="Nucleotide-diphospho-sugar transferases"/>
    <property type="match status" value="1"/>
</dbReference>
<dbReference type="InterPro" id="IPR050065">
    <property type="entry name" value="GlmU-like"/>
</dbReference>
<evidence type="ECO:0000313" key="4">
    <source>
        <dbReference type="EMBL" id="OGY83756.1"/>
    </source>
</evidence>
<name>A0A1G2B4W7_9BACT</name>
<dbReference type="Pfam" id="PF12804">
    <property type="entry name" value="NTP_transf_3"/>
    <property type="match status" value="1"/>
</dbReference>
<evidence type="ECO:0000256" key="2">
    <source>
        <dbReference type="ARBA" id="ARBA00022695"/>
    </source>
</evidence>
<dbReference type="InterPro" id="IPR025877">
    <property type="entry name" value="MobA-like_NTP_Trfase"/>
</dbReference>
<evidence type="ECO:0000259" key="3">
    <source>
        <dbReference type="Pfam" id="PF12804"/>
    </source>
</evidence>
<accession>A0A1G2B4W7</accession>
<dbReference type="PANTHER" id="PTHR43584">
    <property type="entry name" value="NUCLEOTIDYL TRANSFERASE"/>
    <property type="match status" value="1"/>
</dbReference>
<feature type="domain" description="MobA-like NTP transferase" evidence="3">
    <location>
        <begin position="3"/>
        <end position="114"/>
    </location>
</feature>
<sequence length="227" mass="25447">MKAVILAAGMGTRLGSLIPKPLSALIGEKTILDFQIEKLARVVGANNIFICVGYKKEIIMEKFPDLVFIYNHAYAHNNTSKSLMMALEKIEEDVIWMNGDVYFEDKVLELLMGKPQSSCLVDTKKTAEEEIKYTTDEAGNIKELSKKVKNAAGEALGINVIRKHELPLFREELKKVENKDYFEKALENLTMVGKIKLKPVDIGGLFCQEIDFPADLASVQKHIKNNG</sequence>